<dbReference type="EMBL" id="CP123772">
    <property type="protein sequence ID" value="WGO96441.1"/>
    <property type="molecule type" value="Genomic_DNA"/>
</dbReference>
<geneLocation type="plasmid" evidence="1 2">
    <name>unnamed</name>
</geneLocation>
<keyword evidence="1" id="KW-0614">Plasmid</keyword>
<keyword evidence="2" id="KW-1185">Reference proteome</keyword>
<evidence type="ECO:0000313" key="2">
    <source>
        <dbReference type="Proteomes" id="UP001227386"/>
    </source>
</evidence>
<name>A0ABY8PMI1_9PSED</name>
<dbReference type="RefSeq" id="WP_280945023.1">
    <property type="nucleotide sequence ID" value="NZ_CP123772.1"/>
</dbReference>
<proteinExistence type="predicted"/>
<dbReference type="Proteomes" id="UP001227386">
    <property type="component" value="Plasmid unnamed"/>
</dbReference>
<protein>
    <recommendedName>
        <fullName evidence="3">Conjugal transfer protein TrbH</fullName>
    </recommendedName>
</protein>
<gene>
    <name evidence="1" type="ORF">QCD61_28170</name>
</gene>
<evidence type="ECO:0000313" key="1">
    <source>
        <dbReference type="EMBL" id="WGO96441.1"/>
    </source>
</evidence>
<sequence length="123" mass="13005">MSEVSANDANVLAGSIAEFLGQHLPPAGTVLALQPTQGGLVNNPMTPALSRALRSSGFGVTELAKDAPVPAGAHSVRYLVTPMYNGVLIRVRYDRTNVSRWFARNTSGNLQPASPYSVQRGGQ</sequence>
<organism evidence="1 2">
    <name type="scientific">Pseudomonas viciae</name>
    <dbReference type="NCBI Taxonomy" id="2505979"/>
    <lineage>
        <taxon>Bacteria</taxon>
        <taxon>Pseudomonadati</taxon>
        <taxon>Pseudomonadota</taxon>
        <taxon>Gammaproteobacteria</taxon>
        <taxon>Pseudomonadales</taxon>
        <taxon>Pseudomonadaceae</taxon>
        <taxon>Pseudomonas</taxon>
    </lineage>
</organism>
<reference evidence="1 2" key="1">
    <citation type="journal article" date="2012" name="Appl. Soil Ecol.">
        <title>Isolation and characterization of new plant growth-promoting bacterial endophytes.</title>
        <authorList>
            <person name="Rashid S."/>
            <person name="Charles T.C."/>
            <person name="Glick B.R."/>
        </authorList>
    </citation>
    <scope>NUCLEOTIDE SEQUENCE [LARGE SCALE GENOMIC DNA]</scope>
    <source>
        <strain evidence="1 2">YsS1</strain>
        <plasmid evidence="1 2">unnamed</plasmid>
    </source>
</reference>
<accession>A0ABY8PMI1</accession>
<evidence type="ECO:0008006" key="3">
    <source>
        <dbReference type="Google" id="ProtNLM"/>
    </source>
</evidence>